<protein>
    <submittedName>
        <fullName evidence="1">Uncharacterized protein</fullName>
    </submittedName>
</protein>
<organism evidence="1 2">
    <name type="scientific">Lepidopterella palustris CBS 459.81</name>
    <dbReference type="NCBI Taxonomy" id="1314670"/>
    <lineage>
        <taxon>Eukaryota</taxon>
        <taxon>Fungi</taxon>
        <taxon>Dikarya</taxon>
        <taxon>Ascomycota</taxon>
        <taxon>Pezizomycotina</taxon>
        <taxon>Dothideomycetes</taxon>
        <taxon>Pleosporomycetidae</taxon>
        <taxon>Mytilinidiales</taxon>
        <taxon>Argynnaceae</taxon>
        <taxon>Lepidopterella</taxon>
    </lineage>
</organism>
<proteinExistence type="predicted"/>
<sequence>MAGPLRPLPQITLDIPDPNLTWDILAESDDVQPPTQPFAFHPKISRAGDGSNCKNGHVKDCGCTSTFPLSRPGQDLANRNNCRFTRQPSVKRFWNHFHHDIGSKKPLKRSLADKSSYMSASSSSSIQGFPAAAASYKPPRLGTFTDIPLKAPLLNLPLPIICQILKHILSFPFIISMAPGFGNIPHREGISHLTLQESLRHPLFRVSRDIRHVSEEVFFSKNVFVVDLAGIYDGACSSGTSIYLKQAHRFWVHSTPQMVKNSIQRVSRLIVRLPVPSTDAATHRGREENEWMDGSDGKGGGGYIIKSTKKEVNNSLVIRKCLHAIVKLLLSPEQKRERSNMGATRLRKPRSVSSAMSVKIRRYESARVSELERELSLETEDQEVEARKPLRLLEIVLVKRNSRAMVLNEVLSLVHALKEVPVTGLRKICFELDGRKSVWATKRREHWEGLILNAEPDGTKLIQDLQLLQTYTPPSFGPIMSPAAFEYVTENRNGMLYLPPTAPRHRAMGMEDLIMPSTPRPKTAQQSAQKPRIDSFTFVMAQGISLL</sequence>
<reference evidence="1 2" key="1">
    <citation type="journal article" date="2016" name="Nat. Commun.">
        <title>Ectomycorrhizal ecology is imprinted in the genome of the dominant symbiotic fungus Cenococcum geophilum.</title>
        <authorList>
            <consortium name="DOE Joint Genome Institute"/>
            <person name="Peter M."/>
            <person name="Kohler A."/>
            <person name="Ohm R.A."/>
            <person name="Kuo A."/>
            <person name="Krutzmann J."/>
            <person name="Morin E."/>
            <person name="Arend M."/>
            <person name="Barry K.W."/>
            <person name="Binder M."/>
            <person name="Choi C."/>
            <person name="Clum A."/>
            <person name="Copeland A."/>
            <person name="Grisel N."/>
            <person name="Haridas S."/>
            <person name="Kipfer T."/>
            <person name="LaButti K."/>
            <person name="Lindquist E."/>
            <person name="Lipzen A."/>
            <person name="Maire R."/>
            <person name="Meier B."/>
            <person name="Mihaltcheva S."/>
            <person name="Molinier V."/>
            <person name="Murat C."/>
            <person name="Poggeler S."/>
            <person name="Quandt C.A."/>
            <person name="Sperisen C."/>
            <person name="Tritt A."/>
            <person name="Tisserant E."/>
            <person name="Crous P.W."/>
            <person name="Henrissat B."/>
            <person name="Nehls U."/>
            <person name="Egli S."/>
            <person name="Spatafora J.W."/>
            <person name="Grigoriev I.V."/>
            <person name="Martin F.M."/>
        </authorList>
    </citation>
    <scope>NUCLEOTIDE SEQUENCE [LARGE SCALE GENOMIC DNA]</scope>
    <source>
        <strain evidence="1 2">CBS 459.81</strain>
    </source>
</reference>
<dbReference type="Proteomes" id="UP000250266">
    <property type="component" value="Unassembled WGS sequence"/>
</dbReference>
<dbReference type="AlphaFoldDB" id="A0A8E2JEH4"/>
<keyword evidence="2" id="KW-1185">Reference proteome</keyword>
<name>A0A8E2JEH4_9PEZI</name>
<evidence type="ECO:0000313" key="1">
    <source>
        <dbReference type="EMBL" id="OCK79670.1"/>
    </source>
</evidence>
<dbReference type="EMBL" id="KV744993">
    <property type="protein sequence ID" value="OCK79670.1"/>
    <property type="molecule type" value="Genomic_DNA"/>
</dbReference>
<dbReference type="OrthoDB" id="3944718at2759"/>
<evidence type="ECO:0000313" key="2">
    <source>
        <dbReference type="Proteomes" id="UP000250266"/>
    </source>
</evidence>
<gene>
    <name evidence="1" type="ORF">K432DRAFT_393699</name>
</gene>
<accession>A0A8E2JEH4</accession>